<dbReference type="Pfam" id="PF00043">
    <property type="entry name" value="GST_C"/>
    <property type="match status" value="1"/>
</dbReference>
<dbReference type="InterPro" id="IPR004046">
    <property type="entry name" value="GST_C"/>
</dbReference>
<organism evidence="6 7">
    <name type="scientific">Qipengyuania nanhaisediminis</name>
    <dbReference type="NCBI Taxonomy" id="604088"/>
    <lineage>
        <taxon>Bacteria</taxon>
        <taxon>Pseudomonadati</taxon>
        <taxon>Pseudomonadota</taxon>
        <taxon>Alphaproteobacteria</taxon>
        <taxon>Sphingomonadales</taxon>
        <taxon>Erythrobacteraceae</taxon>
        <taxon>Qipengyuania</taxon>
    </lineage>
</organism>
<evidence type="ECO:0000256" key="4">
    <source>
        <dbReference type="RuleBase" id="RU003494"/>
    </source>
</evidence>
<evidence type="ECO:0000313" key="6">
    <source>
        <dbReference type="EMBL" id="SFP05222.1"/>
    </source>
</evidence>
<dbReference type="AlphaFoldDB" id="A0A1I5M6L2"/>
<dbReference type="EC" id="2.5.1.18" evidence="1"/>
<reference evidence="7" key="1">
    <citation type="submission" date="2016-10" db="EMBL/GenBank/DDBJ databases">
        <authorList>
            <person name="Varghese N."/>
            <person name="Submissions S."/>
        </authorList>
    </citation>
    <scope>NUCLEOTIDE SEQUENCE [LARGE SCALE GENOMIC DNA]</scope>
    <source>
        <strain evidence="7">CGMCC 1.7715</strain>
    </source>
</reference>
<dbReference type="Gene3D" id="1.20.1050.10">
    <property type="match status" value="1"/>
</dbReference>
<dbReference type="InterPro" id="IPR004045">
    <property type="entry name" value="Glutathione_S-Trfase_N"/>
</dbReference>
<sequence>MTVIVHHLNNSRSQRILWLLEELGADYEIRSYQRDAESNLAPPELKQVHPLGKSPVIEDDGRMISESGAIIEYLCERHGGKDWLPDRASDAWIDHLEWMQFGESSFFVPVMLKIYAGRLGDAAAPLMPRVDEQMAAHIAFAEEKIGDDLHFVGNDWSAADVMMSFPAEIAVMQGYVEKAPKLARFVEAIHARPAWQRAREKGGAYFVW</sequence>
<evidence type="ECO:0000313" key="7">
    <source>
        <dbReference type="Proteomes" id="UP000199331"/>
    </source>
</evidence>
<dbReference type="GO" id="GO:0004364">
    <property type="term" value="F:glutathione transferase activity"/>
    <property type="evidence" value="ECO:0007669"/>
    <property type="project" value="UniProtKB-EC"/>
</dbReference>
<dbReference type="Pfam" id="PF02798">
    <property type="entry name" value="GST_N"/>
    <property type="match status" value="1"/>
</dbReference>
<comment type="catalytic activity">
    <reaction evidence="3">
        <text>RX + glutathione = an S-substituted glutathione + a halide anion + H(+)</text>
        <dbReference type="Rhea" id="RHEA:16437"/>
        <dbReference type="ChEBI" id="CHEBI:15378"/>
        <dbReference type="ChEBI" id="CHEBI:16042"/>
        <dbReference type="ChEBI" id="CHEBI:17792"/>
        <dbReference type="ChEBI" id="CHEBI:57925"/>
        <dbReference type="ChEBI" id="CHEBI:90779"/>
        <dbReference type="EC" id="2.5.1.18"/>
    </reaction>
</comment>
<keyword evidence="2 6" id="KW-0808">Transferase</keyword>
<dbReference type="GO" id="GO:0004601">
    <property type="term" value="F:peroxidase activity"/>
    <property type="evidence" value="ECO:0007669"/>
    <property type="project" value="UniProtKB-ARBA"/>
</dbReference>
<dbReference type="SFLD" id="SFLDG01150">
    <property type="entry name" value="Main.1:_Beta-like"/>
    <property type="match status" value="1"/>
</dbReference>
<dbReference type="RefSeq" id="WP_090478625.1">
    <property type="nucleotide sequence ID" value="NZ_FOWZ01000002.1"/>
</dbReference>
<evidence type="ECO:0000259" key="5">
    <source>
        <dbReference type="PROSITE" id="PS50404"/>
    </source>
</evidence>
<evidence type="ECO:0000256" key="2">
    <source>
        <dbReference type="ARBA" id="ARBA00022679"/>
    </source>
</evidence>
<dbReference type="InterPro" id="IPR036249">
    <property type="entry name" value="Thioredoxin-like_sf"/>
</dbReference>
<dbReference type="SUPFAM" id="SSF47616">
    <property type="entry name" value="GST C-terminal domain-like"/>
    <property type="match status" value="1"/>
</dbReference>
<dbReference type="SFLD" id="SFLDS00019">
    <property type="entry name" value="Glutathione_Transferase_(cytos"/>
    <property type="match status" value="1"/>
</dbReference>
<comment type="similarity">
    <text evidence="4">Belongs to the GST superfamily.</text>
</comment>
<dbReference type="SFLD" id="SFLDG00358">
    <property type="entry name" value="Main_(cytGST)"/>
    <property type="match status" value="1"/>
</dbReference>
<protein>
    <recommendedName>
        <fullName evidence="1">glutathione transferase</fullName>
        <ecNumber evidence="1">2.5.1.18</ecNumber>
    </recommendedName>
</protein>
<dbReference type="FunFam" id="3.40.30.10:FF:000156">
    <property type="entry name" value="Glutathione S-transferase 1"/>
    <property type="match status" value="1"/>
</dbReference>
<evidence type="ECO:0000256" key="1">
    <source>
        <dbReference type="ARBA" id="ARBA00012452"/>
    </source>
</evidence>
<dbReference type="PANTHER" id="PTHR44051">
    <property type="entry name" value="GLUTATHIONE S-TRANSFERASE-RELATED"/>
    <property type="match status" value="1"/>
</dbReference>
<keyword evidence="7" id="KW-1185">Reference proteome</keyword>
<dbReference type="PANTHER" id="PTHR44051:SF9">
    <property type="entry name" value="GLUTATHIONE S-TRANSFERASE 1"/>
    <property type="match status" value="1"/>
</dbReference>
<dbReference type="STRING" id="604088.SAMN04488060_1156"/>
<gene>
    <name evidence="6" type="ORF">SAMN04488060_1156</name>
</gene>
<proteinExistence type="inferred from homology"/>
<accession>A0A1I5M6L2</accession>
<dbReference type="OrthoDB" id="9810080at2"/>
<evidence type="ECO:0000256" key="3">
    <source>
        <dbReference type="ARBA" id="ARBA00047960"/>
    </source>
</evidence>
<dbReference type="InterPro" id="IPR036282">
    <property type="entry name" value="Glutathione-S-Trfase_C_sf"/>
</dbReference>
<dbReference type="EMBL" id="FOWZ01000002">
    <property type="protein sequence ID" value="SFP05222.1"/>
    <property type="molecule type" value="Genomic_DNA"/>
</dbReference>
<dbReference type="Proteomes" id="UP000199331">
    <property type="component" value="Unassembled WGS sequence"/>
</dbReference>
<dbReference type="GO" id="GO:0005737">
    <property type="term" value="C:cytoplasm"/>
    <property type="evidence" value="ECO:0007669"/>
    <property type="project" value="UniProtKB-ARBA"/>
</dbReference>
<name>A0A1I5M6L2_9SPHN</name>
<dbReference type="SUPFAM" id="SSF52833">
    <property type="entry name" value="Thioredoxin-like"/>
    <property type="match status" value="1"/>
</dbReference>
<dbReference type="InterPro" id="IPR040079">
    <property type="entry name" value="Glutathione_S-Trfase"/>
</dbReference>
<feature type="domain" description="GST N-terminal" evidence="5">
    <location>
        <begin position="1"/>
        <end position="82"/>
    </location>
</feature>
<dbReference type="CDD" id="cd03046">
    <property type="entry name" value="GST_N_GTT1_like"/>
    <property type="match status" value="1"/>
</dbReference>
<dbReference type="PROSITE" id="PS50404">
    <property type="entry name" value="GST_NTER"/>
    <property type="match status" value="1"/>
</dbReference>
<dbReference type="Gene3D" id="3.40.30.10">
    <property type="entry name" value="Glutaredoxin"/>
    <property type="match status" value="1"/>
</dbReference>